<accession>A0ACB9CQG3</accession>
<evidence type="ECO:0000313" key="2">
    <source>
        <dbReference type="Proteomes" id="UP001055879"/>
    </source>
</evidence>
<dbReference type="Proteomes" id="UP001055879">
    <property type="component" value="Linkage Group LG04"/>
</dbReference>
<keyword evidence="2" id="KW-1185">Reference proteome</keyword>
<name>A0ACB9CQG3_ARCLA</name>
<sequence>MGLIRMQVIMKARLIRDTNDRENLIFNVIKVVDGVAKFLRVALETKLKDVLGVDTRFWEEVGGVVPLQNMRVDEKLYFIEEPEAIVDRVNQSEDRIRVSVEFSSSGNRVASGSSKGKEKL</sequence>
<comment type="caution">
    <text evidence="1">The sequence shown here is derived from an EMBL/GenBank/DDBJ whole genome shotgun (WGS) entry which is preliminary data.</text>
</comment>
<gene>
    <name evidence="1" type="ORF">L6452_15856</name>
</gene>
<reference evidence="2" key="1">
    <citation type="journal article" date="2022" name="Mol. Ecol. Resour.">
        <title>The genomes of chicory, endive, great burdock and yacon provide insights into Asteraceae palaeo-polyploidization history and plant inulin production.</title>
        <authorList>
            <person name="Fan W."/>
            <person name="Wang S."/>
            <person name="Wang H."/>
            <person name="Wang A."/>
            <person name="Jiang F."/>
            <person name="Liu H."/>
            <person name="Zhao H."/>
            <person name="Xu D."/>
            <person name="Zhang Y."/>
        </authorList>
    </citation>
    <scope>NUCLEOTIDE SEQUENCE [LARGE SCALE GENOMIC DNA]</scope>
    <source>
        <strain evidence="2">cv. Niubang</strain>
    </source>
</reference>
<reference evidence="1 2" key="2">
    <citation type="journal article" date="2022" name="Mol. Ecol. Resour.">
        <title>The genomes of chicory, endive, great burdock and yacon provide insights into Asteraceae paleo-polyploidization history and plant inulin production.</title>
        <authorList>
            <person name="Fan W."/>
            <person name="Wang S."/>
            <person name="Wang H."/>
            <person name="Wang A."/>
            <person name="Jiang F."/>
            <person name="Liu H."/>
            <person name="Zhao H."/>
            <person name="Xu D."/>
            <person name="Zhang Y."/>
        </authorList>
    </citation>
    <scope>NUCLEOTIDE SEQUENCE [LARGE SCALE GENOMIC DNA]</scope>
    <source>
        <strain evidence="2">cv. Niubang</strain>
    </source>
</reference>
<proteinExistence type="predicted"/>
<evidence type="ECO:0000313" key="1">
    <source>
        <dbReference type="EMBL" id="KAI3736317.1"/>
    </source>
</evidence>
<protein>
    <submittedName>
        <fullName evidence="1">Uncharacterized protein</fullName>
    </submittedName>
</protein>
<dbReference type="EMBL" id="CM042050">
    <property type="protein sequence ID" value="KAI3736317.1"/>
    <property type="molecule type" value="Genomic_DNA"/>
</dbReference>
<organism evidence="1 2">
    <name type="scientific">Arctium lappa</name>
    <name type="common">Greater burdock</name>
    <name type="synonym">Lappa major</name>
    <dbReference type="NCBI Taxonomy" id="4217"/>
    <lineage>
        <taxon>Eukaryota</taxon>
        <taxon>Viridiplantae</taxon>
        <taxon>Streptophyta</taxon>
        <taxon>Embryophyta</taxon>
        <taxon>Tracheophyta</taxon>
        <taxon>Spermatophyta</taxon>
        <taxon>Magnoliopsida</taxon>
        <taxon>eudicotyledons</taxon>
        <taxon>Gunneridae</taxon>
        <taxon>Pentapetalae</taxon>
        <taxon>asterids</taxon>
        <taxon>campanulids</taxon>
        <taxon>Asterales</taxon>
        <taxon>Asteraceae</taxon>
        <taxon>Carduoideae</taxon>
        <taxon>Cardueae</taxon>
        <taxon>Arctiinae</taxon>
        <taxon>Arctium</taxon>
    </lineage>
</organism>